<dbReference type="AlphaFoldDB" id="X0XND3"/>
<evidence type="ECO:0000313" key="1">
    <source>
        <dbReference type="EMBL" id="GAG38158.1"/>
    </source>
</evidence>
<name>X0XND3_9ZZZZ</name>
<reference evidence="1" key="1">
    <citation type="journal article" date="2014" name="Front. Microbiol.">
        <title>High frequency of phylogenetically diverse reductive dehalogenase-homologous genes in deep subseafloor sedimentary metagenomes.</title>
        <authorList>
            <person name="Kawai M."/>
            <person name="Futagami T."/>
            <person name="Toyoda A."/>
            <person name="Takaki Y."/>
            <person name="Nishi S."/>
            <person name="Hori S."/>
            <person name="Arai W."/>
            <person name="Tsubouchi T."/>
            <person name="Morono Y."/>
            <person name="Uchiyama I."/>
            <person name="Ito T."/>
            <person name="Fujiyama A."/>
            <person name="Inagaki F."/>
            <person name="Takami H."/>
        </authorList>
    </citation>
    <scope>NUCLEOTIDE SEQUENCE</scope>
    <source>
        <strain evidence="1">Expedition CK06-06</strain>
    </source>
</reference>
<gene>
    <name evidence="1" type="ORF">S01H1_61947</name>
</gene>
<proteinExistence type="predicted"/>
<protein>
    <submittedName>
        <fullName evidence="1">Uncharacterized protein</fullName>
    </submittedName>
</protein>
<dbReference type="EMBL" id="BARS01040662">
    <property type="protein sequence ID" value="GAG38158.1"/>
    <property type="molecule type" value="Genomic_DNA"/>
</dbReference>
<comment type="caution">
    <text evidence="1">The sequence shown here is derived from an EMBL/GenBank/DDBJ whole genome shotgun (WGS) entry which is preliminary data.</text>
</comment>
<organism evidence="1">
    <name type="scientific">marine sediment metagenome</name>
    <dbReference type="NCBI Taxonomy" id="412755"/>
    <lineage>
        <taxon>unclassified sequences</taxon>
        <taxon>metagenomes</taxon>
        <taxon>ecological metagenomes</taxon>
    </lineage>
</organism>
<feature type="non-terminal residue" evidence="1">
    <location>
        <position position="137"/>
    </location>
</feature>
<sequence length="137" mass="16058">MAKSKAGQPTKYKPEHCQALIDFFDIEPYEDREIPHYDKKTGEIVVWTDIKRMPNKLPTLRDFAKSINVSIRAVYNWLDEKNNAFQEEFLHTFIQAKDIRKDFLIQNGLQGMYPPLTFKFVAINLTDMVDQSKTELS</sequence>
<accession>X0XND3</accession>